<sequence length="239" mass="27526">MPLLHHPSHEQQTVTVSRSALFQEDAHFRTDDEKLAELNELLKANWGDIEVSPKRKRRKVVDLVDRKPVLHGKVEPAPFRLLSIAHPPRMISLEARPLPARTVWEPPCEDTEREAELRTQQALSVAVEFISLFESAQAYLNPLQKADKVIHASADVPLSPLAFFLAEIPRQEGFRPSRMLHKFDTRPSPHEVVVKGDTLPVISLKRQGNKQTTTHSKCKRKRRRRIIERPYPTFWRGIL</sequence>
<protein>
    <submittedName>
        <fullName evidence="1">Uncharacterized protein</fullName>
    </submittedName>
</protein>
<comment type="caution">
    <text evidence="1">The sequence shown here is derived from an EMBL/GenBank/DDBJ whole genome shotgun (WGS) entry which is preliminary data.</text>
</comment>
<name>A0AAD4M6B8_9AGAM</name>
<dbReference type="Proteomes" id="UP001203297">
    <property type="component" value="Unassembled WGS sequence"/>
</dbReference>
<accession>A0AAD4M6B8</accession>
<evidence type="ECO:0000313" key="2">
    <source>
        <dbReference type="Proteomes" id="UP001203297"/>
    </source>
</evidence>
<dbReference type="AlphaFoldDB" id="A0AAD4M6B8"/>
<dbReference type="EMBL" id="WTXG01000008">
    <property type="protein sequence ID" value="KAI0303631.1"/>
    <property type="molecule type" value="Genomic_DNA"/>
</dbReference>
<gene>
    <name evidence="1" type="ORF">B0F90DRAFT_1306255</name>
</gene>
<organism evidence="1 2">
    <name type="scientific">Multifurca ochricompacta</name>
    <dbReference type="NCBI Taxonomy" id="376703"/>
    <lineage>
        <taxon>Eukaryota</taxon>
        <taxon>Fungi</taxon>
        <taxon>Dikarya</taxon>
        <taxon>Basidiomycota</taxon>
        <taxon>Agaricomycotina</taxon>
        <taxon>Agaricomycetes</taxon>
        <taxon>Russulales</taxon>
        <taxon>Russulaceae</taxon>
        <taxon>Multifurca</taxon>
    </lineage>
</organism>
<reference evidence="1" key="1">
    <citation type="journal article" date="2022" name="New Phytol.">
        <title>Evolutionary transition to the ectomycorrhizal habit in the genomes of a hyperdiverse lineage of mushroom-forming fungi.</title>
        <authorList>
            <person name="Looney B."/>
            <person name="Miyauchi S."/>
            <person name="Morin E."/>
            <person name="Drula E."/>
            <person name="Courty P.E."/>
            <person name="Kohler A."/>
            <person name="Kuo A."/>
            <person name="LaButti K."/>
            <person name="Pangilinan J."/>
            <person name="Lipzen A."/>
            <person name="Riley R."/>
            <person name="Andreopoulos W."/>
            <person name="He G."/>
            <person name="Johnson J."/>
            <person name="Nolan M."/>
            <person name="Tritt A."/>
            <person name="Barry K.W."/>
            <person name="Grigoriev I.V."/>
            <person name="Nagy L.G."/>
            <person name="Hibbett D."/>
            <person name="Henrissat B."/>
            <person name="Matheny P.B."/>
            <person name="Labbe J."/>
            <person name="Martin F.M."/>
        </authorList>
    </citation>
    <scope>NUCLEOTIDE SEQUENCE</scope>
    <source>
        <strain evidence="1">BPL690</strain>
    </source>
</reference>
<evidence type="ECO:0000313" key="1">
    <source>
        <dbReference type="EMBL" id="KAI0303631.1"/>
    </source>
</evidence>
<proteinExistence type="predicted"/>
<keyword evidence="2" id="KW-1185">Reference proteome</keyword>